<evidence type="ECO:0000313" key="4">
    <source>
        <dbReference type="Proteomes" id="UP001149163"/>
    </source>
</evidence>
<name>A0A9W9LEM8_9EURO</name>
<accession>A0A9W9LEM8</accession>
<keyword evidence="4" id="KW-1185">Reference proteome</keyword>
<keyword evidence="2" id="KW-0134">Cell wall</keyword>
<dbReference type="InterPro" id="IPR001338">
    <property type="entry name" value="Class_I_Hydrophobin"/>
</dbReference>
<evidence type="ECO:0000256" key="1">
    <source>
        <dbReference type="ARBA" id="ARBA00023157"/>
    </source>
</evidence>
<dbReference type="GeneID" id="81432044"/>
<dbReference type="AlphaFoldDB" id="A0A9W9LEM8"/>
<comment type="subcellular location">
    <subcellularLocation>
        <location evidence="2">Secreted</location>
        <location evidence="2">Cell wall</location>
    </subcellularLocation>
</comment>
<keyword evidence="2" id="KW-0964">Secreted</keyword>
<comment type="caution">
    <text evidence="3">The sequence shown here is derived from an EMBL/GenBank/DDBJ whole genome shotgun (WGS) entry which is preliminary data.</text>
</comment>
<dbReference type="Proteomes" id="UP001149163">
    <property type="component" value="Unassembled WGS sequence"/>
</dbReference>
<dbReference type="Pfam" id="PF01185">
    <property type="entry name" value="Hydrophobin"/>
    <property type="match status" value="1"/>
</dbReference>
<dbReference type="EMBL" id="JAPQKN010000008">
    <property type="protein sequence ID" value="KAJ5151492.1"/>
    <property type="molecule type" value="Genomic_DNA"/>
</dbReference>
<dbReference type="GO" id="GO:0005199">
    <property type="term" value="F:structural constituent of cell wall"/>
    <property type="evidence" value="ECO:0007669"/>
    <property type="project" value="InterPro"/>
</dbReference>
<gene>
    <name evidence="3" type="ORF">N7482_010744</name>
</gene>
<keyword evidence="1 2" id="KW-1015">Disulfide bond</keyword>
<organism evidence="3 4">
    <name type="scientific">Penicillium canariense</name>
    <dbReference type="NCBI Taxonomy" id="189055"/>
    <lineage>
        <taxon>Eukaryota</taxon>
        <taxon>Fungi</taxon>
        <taxon>Dikarya</taxon>
        <taxon>Ascomycota</taxon>
        <taxon>Pezizomycotina</taxon>
        <taxon>Eurotiomycetes</taxon>
        <taxon>Eurotiomycetidae</taxon>
        <taxon>Eurotiales</taxon>
        <taxon>Aspergillaceae</taxon>
        <taxon>Penicillium</taxon>
    </lineage>
</organism>
<keyword evidence="2" id="KW-0732">Signal</keyword>
<evidence type="ECO:0000256" key="2">
    <source>
        <dbReference type="RuleBase" id="RU365009"/>
    </source>
</evidence>
<proteinExistence type="inferred from homology"/>
<sequence length="161" mass="16188">MRFFGVPLFVLATGVAALPPSAGGVGNANGVANKGNVAMRFPVPDSMTVKQAQAKCGDQAQLSCCNHATWAGDTTDVNSKILAGTLSNLVGTGSGATGLGLFDECSQLDVQVPILAGILGIQDLIKKKCQQNIACCQNSPSSANGDLIGAGLPCVSLGALL</sequence>
<comment type="similarity">
    <text evidence="2">Belongs to the fungal hydrophobin family.</text>
</comment>
<dbReference type="SMART" id="SM00075">
    <property type="entry name" value="HYDRO"/>
    <property type="match status" value="1"/>
</dbReference>
<dbReference type="GO" id="GO:0009277">
    <property type="term" value="C:fungal-type cell wall"/>
    <property type="evidence" value="ECO:0007669"/>
    <property type="project" value="InterPro"/>
</dbReference>
<protein>
    <recommendedName>
        <fullName evidence="2">Hydrophobin</fullName>
    </recommendedName>
</protein>
<evidence type="ECO:0000313" key="3">
    <source>
        <dbReference type="EMBL" id="KAJ5151492.1"/>
    </source>
</evidence>
<dbReference type="RefSeq" id="XP_056538825.1">
    <property type="nucleotide sequence ID" value="XM_056692868.1"/>
</dbReference>
<reference evidence="3" key="2">
    <citation type="journal article" date="2023" name="IMA Fungus">
        <title>Comparative genomic study of the Penicillium genus elucidates a diverse pangenome and 15 lateral gene transfer events.</title>
        <authorList>
            <person name="Petersen C."/>
            <person name="Sorensen T."/>
            <person name="Nielsen M.R."/>
            <person name="Sondergaard T.E."/>
            <person name="Sorensen J.L."/>
            <person name="Fitzpatrick D.A."/>
            <person name="Frisvad J.C."/>
            <person name="Nielsen K.L."/>
        </authorList>
    </citation>
    <scope>NUCLEOTIDE SEQUENCE</scope>
    <source>
        <strain evidence="3">IBT 26290</strain>
    </source>
</reference>
<dbReference type="OrthoDB" id="4225815at2759"/>
<reference evidence="3" key="1">
    <citation type="submission" date="2022-11" db="EMBL/GenBank/DDBJ databases">
        <authorList>
            <person name="Petersen C."/>
        </authorList>
    </citation>
    <scope>NUCLEOTIDE SEQUENCE</scope>
    <source>
        <strain evidence="3">IBT 26290</strain>
    </source>
</reference>
<feature type="chain" id="PRO_5041020017" description="Hydrophobin" evidence="2">
    <location>
        <begin position="18"/>
        <end position="161"/>
    </location>
</feature>
<feature type="signal peptide" evidence="2">
    <location>
        <begin position="1"/>
        <end position="17"/>
    </location>
</feature>